<comment type="caution">
    <text evidence="1">The sequence shown here is derived from an EMBL/GenBank/DDBJ whole genome shotgun (WGS) entry which is preliminary data.</text>
</comment>
<sequence length="64" mass="7162">MVTLRVNQRLSFAELVVCGDNPSNGNYYSGKQSSFCVGYGFTDAVRGHRSGPFMQGYGEWRSYI</sequence>
<evidence type="ECO:0000313" key="2">
    <source>
        <dbReference type="Proteomes" id="UP000244092"/>
    </source>
</evidence>
<name>A0A2T6C0Q4_9RHOB</name>
<reference evidence="1 2" key="1">
    <citation type="submission" date="2018-04" db="EMBL/GenBank/DDBJ databases">
        <title>Genomic Encyclopedia of Archaeal and Bacterial Type Strains, Phase II (KMG-II): from individual species to whole genera.</title>
        <authorList>
            <person name="Goeker M."/>
        </authorList>
    </citation>
    <scope>NUCLEOTIDE SEQUENCE [LARGE SCALE GENOMIC DNA]</scope>
    <source>
        <strain evidence="1 2">DSM 12244</strain>
    </source>
</reference>
<organism evidence="1 2">
    <name type="scientific">Sulfitobacter mediterraneus</name>
    <dbReference type="NCBI Taxonomy" id="83219"/>
    <lineage>
        <taxon>Bacteria</taxon>
        <taxon>Pseudomonadati</taxon>
        <taxon>Pseudomonadota</taxon>
        <taxon>Alphaproteobacteria</taxon>
        <taxon>Rhodobacterales</taxon>
        <taxon>Roseobacteraceae</taxon>
        <taxon>Sulfitobacter</taxon>
    </lineage>
</organism>
<evidence type="ECO:0000313" key="1">
    <source>
        <dbReference type="EMBL" id="PTX61895.1"/>
    </source>
</evidence>
<gene>
    <name evidence="1" type="ORF">C8N31_12016</name>
</gene>
<accession>A0A2T6C0Q4</accession>
<protein>
    <submittedName>
        <fullName evidence="1">Uncharacterized protein</fullName>
    </submittedName>
</protein>
<dbReference type="EMBL" id="QBKU01000020">
    <property type="protein sequence ID" value="PTX61895.1"/>
    <property type="molecule type" value="Genomic_DNA"/>
</dbReference>
<proteinExistence type="predicted"/>
<dbReference type="AlphaFoldDB" id="A0A2T6C0Q4"/>
<dbReference type="Proteomes" id="UP000244092">
    <property type="component" value="Unassembled WGS sequence"/>
</dbReference>